<dbReference type="Gene3D" id="1.20.1740.10">
    <property type="entry name" value="Amino acid/polyamine transporter I"/>
    <property type="match status" value="1"/>
</dbReference>
<protein>
    <submittedName>
        <fullName evidence="7">APC family permease</fullName>
    </submittedName>
</protein>
<organism evidence="7 8">
    <name type="scientific">Paraburkholderia dipogonis</name>
    <dbReference type="NCBI Taxonomy" id="1211383"/>
    <lineage>
        <taxon>Bacteria</taxon>
        <taxon>Pseudomonadati</taxon>
        <taxon>Pseudomonadota</taxon>
        <taxon>Betaproteobacteria</taxon>
        <taxon>Burkholderiales</taxon>
        <taxon>Burkholderiaceae</taxon>
        <taxon>Paraburkholderia</taxon>
    </lineage>
</organism>
<dbReference type="AlphaFoldDB" id="A0A4Y8MJ18"/>
<keyword evidence="4 6" id="KW-1133">Transmembrane helix</keyword>
<dbReference type="Proteomes" id="UP000297385">
    <property type="component" value="Unassembled WGS sequence"/>
</dbReference>
<dbReference type="PANTHER" id="PTHR42770:SF16">
    <property type="entry name" value="AMINO ACID PERMEASE"/>
    <property type="match status" value="1"/>
</dbReference>
<proteinExistence type="predicted"/>
<evidence type="ECO:0000313" key="7">
    <source>
        <dbReference type="EMBL" id="TFE37363.1"/>
    </source>
</evidence>
<evidence type="ECO:0000256" key="1">
    <source>
        <dbReference type="ARBA" id="ARBA00004651"/>
    </source>
</evidence>
<feature type="transmembrane region" description="Helical" evidence="6">
    <location>
        <begin position="356"/>
        <end position="380"/>
    </location>
</feature>
<comment type="subcellular location">
    <subcellularLocation>
        <location evidence="1">Cell membrane</location>
        <topology evidence="1">Multi-pass membrane protein</topology>
    </subcellularLocation>
</comment>
<feature type="transmembrane region" description="Helical" evidence="6">
    <location>
        <begin position="282"/>
        <end position="303"/>
    </location>
</feature>
<feature type="transmembrane region" description="Helical" evidence="6">
    <location>
        <begin position="400"/>
        <end position="425"/>
    </location>
</feature>
<dbReference type="Pfam" id="PF13520">
    <property type="entry name" value="AA_permease_2"/>
    <property type="match status" value="1"/>
</dbReference>
<feature type="transmembrane region" description="Helical" evidence="6">
    <location>
        <begin position="211"/>
        <end position="231"/>
    </location>
</feature>
<dbReference type="InterPro" id="IPR050367">
    <property type="entry name" value="APC_superfamily"/>
</dbReference>
<evidence type="ECO:0000256" key="2">
    <source>
        <dbReference type="ARBA" id="ARBA00022475"/>
    </source>
</evidence>
<accession>A0A4Y8MJ18</accession>
<feature type="transmembrane region" description="Helical" evidence="6">
    <location>
        <begin position="459"/>
        <end position="481"/>
    </location>
</feature>
<evidence type="ECO:0000256" key="6">
    <source>
        <dbReference type="SAM" id="Phobius"/>
    </source>
</evidence>
<evidence type="ECO:0000256" key="4">
    <source>
        <dbReference type="ARBA" id="ARBA00022989"/>
    </source>
</evidence>
<name>A0A4Y8MJ18_9BURK</name>
<feature type="transmembrane region" description="Helical" evidence="6">
    <location>
        <begin position="493"/>
        <end position="515"/>
    </location>
</feature>
<dbReference type="PANTHER" id="PTHR42770">
    <property type="entry name" value="AMINO ACID TRANSPORTER-RELATED"/>
    <property type="match status" value="1"/>
</dbReference>
<reference evidence="7 8" key="1">
    <citation type="submission" date="2019-03" db="EMBL/GenBank/DDBJ databases">
        <title>Complete Genome Sequence of Paraburkholderia dipogonis ICMP 19430T, a Nitrogen-fixing Symbiont of the South African Invasive Legume Dipogon lignosus in New Zealand.</title>
        <authorList>
            <person name="De Meyer S.E."/>
        </authorList>
    </citation>
    <scope>NUCLEOTIDE SEQUENCE [LARGE SCALE GENOMIC DNA]</scope>
    <source>
        <strain evidence="7 8">ICMP 19430</strain>
    </source>
</reference>
<gene>
    <name evidence="7" type="ORF">E2553_38400</name>
</gene>
<evidence type="ECO:0000256" key="3">
    <source>
        <dbReference type="ARBA" id="ARBA00022692"/>
    </source>
</evidence>
<feature type="transmembrane region" description="Helical" evidence="6">
    <location>
        <begin position="170"/>
        <end position="190"/>
    </location>
</feature>
<feature type="transmembrane region" description="Helical" evidence="6">
    <location>
        <begin position="527"/>
        <end position="549"/>
    </location>
</feature>
<dbReference type="InterPro" id="IPR002293">
    <property type="entry name" value="AA/rel_permease1"/>
</dbReference>
<feature type="transmembrane region" description="Helical" evidence="6">
    <location>
        <begin position="561"/>
        <end position="581"/>
    </location>
</feature>
<keyword evidence="2" id="KW-1003">Cell membrane</keyword>
<evidence type="ECO:0000313" key="8">
    <source>
        <dbReference type="Proteomes" id="UP000297385"/>
    </source>
</evidence>
<evidence type="ECO:0000256" key="5">
    <source>
        <dbReference type="ARBA" id="ARBA00023136"/>
    </source>
</evidence>
<feature type="transmembrane region" description="Helical" evidence="6">
    <location>
        <begin position="138"/>
        <end position="158"/>
    </location>
</feature>
<dbReference type="EMBL" id="SNVI01000005">
    <property type="protein sequence ID" value="TFE37363.1"/>
    <property type="molecule type" value="Genomic_DNA"/>
</dbReference>
<comment type="caution">
    <text evidence="7">The sequence shown here is derived from an EMBL/GenBank/DDBJ whole genome shotgun (WGS) entry which is preliminary data.</text>
</comment>
<dbReference type="GO" id="GO:0005886">
    <property type="term" value="C:plasma membrane"/>
    <property type="evidence" value="ECO:0007669"/>
    <property type="project" value="UniProtKB-SubCell"/>
</dbReference>
<feature type="transmembrane region" description="Helical" evidence="6">
    <location>
        <begin position="323"/>
        <end position="344"/>
    </location>
</feature>
<keyword evidence="5 6" id="KW-0472">Membrane</keyword>
<dbReference type="GO" id="GO:0022857">
    <property type="term" value="F:transmembrane transporter activity"/>
    <property type="evidence" value="ECO:0007669"/>
    <property type="project" value="InterPro"/>
</dbReference>
<sequence length="598" mass="63924">MGLGAGIIDSPSALTDVASGLLFVRIVQRGAFLISNAYLAKSCIAIGLPQFVEGRSSRDASRRQIVKLSMQILNCVVSSTTHCSAARPARTGTFGPANRDCRYSRKRWRSGVMDMNMQDVSLAAPTSRKKLTGNMGPIGLALMVLAFSAPLTTVSGYIPFALMFGGVASPLLFCVTTVVLLLFSVGYVTLNNIVKRPGDFYAFVSFGIGKSTGLGSGILAAVSYFLLLAGVTSFFGVSCSDLIHELSGATVPWYVPTIGCWLVVSILGYLHVELSAKVLTWIMLLEIVVCLAFSFFVFVKGGGGDISATAPFSPSELSKSQSVPFSILFIVGFFMGFEATALFRDEVRLPDRTIPVATYGAVIFIGVVYTICAYALILSYGSHTADVATKTPAAMFPDAFARFVSGRLHTLVSGLVLISAFASALSTQNVLARYMHNLGTDGALPRFLGKVHAKHESPYLASLTVSIMVLCVLVPFIALGAKPDLLYGQLSGVGTAGIVFLMAVVSISSLVWYVRSGKAQGVNVFKSFVAPAISSLFFIALVVLIAAHFDVLAGGDPGQYVWMFYCLIGVQVFGIVLAQYFKRAKPEVFERLGRSHKD</sequence>
<keyword evidence="3 6" id="KW-0812">Transmembrane</keyword>
<feature type="transmembrane region" description="Helical" evidence="6">
    <location>
        <begin position="251"/>
        <end position="270"/>
    </location>
</feature>